<keyword evidence="8" id="KW-1185">Reference proteome</keyword>
<feature type="region of interest" description="Disordered" evidence="5">
    <location>
        <begin position="425"/>
        <end position="475"/>
    </location>
</feature>
<dbReference type="GO" id="GO:0061630">
    <property type="term" value="F:ubiquitin protein ligase activity"/>
    <property type="evidence" value="ECO:0007669"/>
    <property type="project" value="InterPro"/>
</dbReference>
<feature type="region of interest" description="Disordered" evidence="5">
    <location>
        <begin position="545"/>
        <end position="597"/>
    </location>
</feature>
<evidence type="ECO:0000259" key="6">
    <source>
        <dbReference type="PROSITE" id="PS51157"/>
    </source>
</evidence>
<comment type="caution">
    <text evidence="7">The sequence shown here is derived from an EMBL/GenBank/DDBJ whole genome shotgun (WGS) entry which is preliminary data.</text>
</comment>
<dbReference type="GO" id="GO:0008270">
    <property type="term" value="F:zinc ion binding"/>
    <property type="evidence" value="ECO:0007669"/>
    <property type="project" value="UniProtKB-KW"/>
</dbReference>
<feature type="domain" description="UBR-type" evidence="6">
    <location>
        <begin position="42"/>
        <end position="118"/>
    </location>
</feature>
<dbReference type="PROSITE" id="PS51157">
    <property type="entry name" value="ZF_UBR"/>
    <property type="match status" value="1"/>
</dbReference>
<dbReference type="Proteomes" id="UP000299102">
    <property type="component" value="Unassembled WGS sequence"/>
</dbReference>
<evidence type="ECO:0000313" key="7">
    <source>
        <dbReference type="EMBL" id="GBP87544.1"/>
    </source>
</evidence>
<organism evidence="7 8">
    <name type="scientific">Eumeta variegata</name>
    <name type="common">Bagworm moth</name>
    <name type="synonym">Eumeta japonica</name>
    <dbReference type="NCBI Taxonomy" id="151549"/>
    <lineage>
        <taxon>Eukaryota</taxon>
        <taxon>Metazoa</taxon>
        <taxon>Ecdysozoa</taxon>
        <taxon>Arthropoda</taxon>
        <taxon>Hexapoda</taxon>
        <taxon>Insecta</taxon>
        <taxon>Pterygota</taxon>
        <taxon>Neoptera</taxon>
        <taxon>Endopterygota</taxon>
        <taxon>Lepidoptera</taxon>
        <taxon>Glossata</taxon>
        <taxon>Ditrysia</taxon>
        <taxon>Tineoidea</taxon>
        <taxon>Psychidae</taxon>
        <taxon>Oiketicinae</taxon>
        <taxon>Eumeta</taxon>
    </lineage>
</organism>
<dbReference type="SMART" id="SM00396">
    <property type="entry name" value="ZnF_UBR1"/>
    <property type="match status" value="1"/>
</dbReference>
<dbReference type="PANTHER" id="PTHR13513:SF9">
    <property type="entry name" value="E3 UBIQUITIN-PROTEIN LIGASE UBR7-RELATED"/>
    <property type="match status" value="1"/>
</dbReference>
<keyword evidence="1" id="KW-0479">Metal-binding</keyword>
<feature type="region of interest" description="Disordered" evidence="5">
    <location>
        <begin position="609"/>
        <end position="643"/>
    </location>
</feature>
<dbReference type="OrthoDB" id="10262564at2759"/>
<name>A0A4C1ZKD9_EUMVA</name>
<proteinExistence type="predicted"/>
<sequence>MEEETEVTECDGEPVVTMIDVLKEQQEFEEDANAVLGASDDKNCTFLKGYIKRQAVYACMTCCNDAKFDPTKRAGICLACSLNCHENHELVELYTKRNFRCDCGNPKFSNHPCHFTPNKNELNEDNKYNQNFSGLYCTCHRPYPDPESSVEDEMIQCIICEDWLHASHLDAVVPSNDHYAEMICKGCMDKNEFLHDYSCYSVNSNSENEEVNVDISVNENEIATKACNGNLSLNKSGTDNMDMSTLENGSNQELSNSELNSMDIDQATESLKDLDDTDVRNKIETSPSFDEDCDKKDNCTPEVEDEACKVNDTDSISNYNELEDNETPVVDEKNQSINDSLKINEKESMNIVSTKEFTHDPSEKNKFVENKINSNEIMTIPNNVLPDNDTNEEIMSEIDKILGSPHDLESNASELEKRNVLEATATENVGQSTDTREVKSDESAIRNQTGIHESEANQSDEKISSNKEKFVESKDAIDKDECKGIDKEKSLSDEDANDHVIANDLISKNKETGDSEDKMGESLSTENCRNLHCNEQNTIQESATDALENEESSAKEYISSEESDVKENLNGNNISTTVSTDIEQSSEIETTTEKDAHITLSNEKINHLDSNAKSEADNIADKTDCKQNTYEKNSETNNDLQTNESSLYTPDAVIPVITEINSMNENNELDDQNELLKENKRKLCQEESEIPFCNKKQKIIHNEMTCKKPKNVKKKFKGATFWPSDFRQKLCTCNECLTMYKELSVLFLIDPEDTVTAYEALGQAKVGGTQTQYEKGLEALSSLDRTLQINALTEYNKLRDNFLDFLKGFKDRKEIVKEEDIKTFFAKLKPRKESDGIYFC</sequence>
<dbReference type="InterPro" id="IPR003126">
    <property type="entry name" value="Znf_UBR"/>
</dbReference>
<evidence type="ECO:0000256" key="1">
    <source>
        <dbReference type="ARBA" id="ARBA00022723"/>
    </source>
</evidence>
<dbReference type="Gene3D" id="3.30.40.10">
    <property type="entry name" value="Zinc/RING finger domain, C3HC4 (zinc finger)"/>
    <property type="match status" value="1"/>
</dbReference>
<keyword evidence="3" id="KW-0862">Zinc</keyword>
<dbReference type="CDD" id="cd15542">
    <property type="entry name" value="PHD_UBR7"/>
    <property type="match status" value="1"/>
</dbReference>
<dbReference type="Pfam" id="PF02207">
    <property type="entry name" value="zf-UBR"/>
    <property type="match status" value="1"/>
</dbReference>
<dbReference type="STRING" id="151549.A0A4C1ZKD9"/>
<accession>A0A4C1ZKD9</accession>
<dbReference type="AlphaFoldDB" id="A0A4C1ZKD9"/>
<feature type="compositionally biased region" description="Basic and acidic residues" evidence="5">
    <location>
        <begin position="434"/>
        <end position="444"/>
    </location>
</feature>
<dbReference type="InterPro" id="IPR040204">
    <property type="entry name" value="UBR7"/>
</dbReference>
<evidence type="ECO:0000256" key="4">
    <source>
        <dbReference type="PROSITE-ProRule" id="PRU00508"/>
    </source>
</evidence>
<evidence type="ECO:0000256" key="2">
    <source>
        <dbReference type="ARBA" id="ARBA00022771"/>
    </source>
</evidence>
<evidence type="ECO:0000256" key="3">
    <source>
        <dbReference type="ARBA" id="ARBA00022833"/>
    </source>
</evidence>
<feature type="compositionally biased region" description="Basic and acidic residues" evidence="5">
    <location>
        <begin position="452"/>
        <end position="475"/>
    </location>
</feature>
<reference evidence="7 8" key="1">
    <citation type="journal article" date="2019" name="Commun. Biol.">
        <title>The bagworm genome reveals a unique fibroin gene that provides high tensile strength.</title>
        <authorList>
            <person name="Kono N."/>
            <person name="Nakamura H."/>
            <person name="Ohtoshi R."/>
            <person name="Tomita M."/>
            <person name="Numata K."/>
            <person name="Arakawa K."/>
        </authorList>
    </citation>
    <scope>NUCLEOTIDE SEQUENCE [LARGE SCALE GENOMIC DNA]</scope>
</reference>
<evidence type="ECO:0000313" key="8">
    <source>
        <dbReference type="Proteomes" id="UP000299102"/>
    </source>
</evidence>
<feature type="compositionally biased region" description="Polar residues" evidence="5">
    <location>
        <begin position="626"/>
        <end position="643"/>
    </location>
</feature>
<feature type="region of interest" description="Disordered" evidence="5">
    <location>
        <begin position="504"/>
        <end position="529"/>
    </location>
</feature>
<keyword evidence="2" id="KW-0863">Zinc-finger</keyword>
<protein>
    <submittedName>
        <fullName evidence="7">E3 ubiquitin-protein ligase UBR7</fullName>
    </submittedName>
</protein>
<feature type="compositionally biased region" description="Low complexity" evidence="5">
    <location>
        <begin position="579"/>
        <end position="589"/>
    </location>
</feature>
<dbReference type="GO" id="GO:0005737">
    <property type="term" value="C:cytoplasm"/>
    <property type="evidence" value="ECO:0007669"/>
    <property type="project" value="TreeGrafter"/>
</dbReference>
<dbReference type="InterPro" id="IPR013083">
    <property type="entry name" value="Znf_RING/FYVE/PHD"/>
</dbReference>
<feature type="zinc finger region" description="UBR-type" evidence="4">
    <location>
        <begin position="42"/>
        <end position="118"/>
    </location>
</feature>
<dbReference type="CDD" id="cd19677">
    <property type="entry name" value="UBR-box_UBR7"/>
    <property type="match status" value="1"/>
</dbReference>
<feature type="compositionally biased region" description="Basic and acidic residues" evidence="5">
    <location>
        <begin position="507"/>
        <end position="520"/>
    </location>
</feature>
<dbReference type="InterPro" id="IPR011011">
    <property type="entry name" value="Znf_FYVE_PHD"/>
</dbReference>
<dbReference type="EMBL" id="BGZK01001868">
    <property type="protein sequence ID" value="GBP87544.1"/>
    <property type="molecule type" value="Genomic_DNA"/>
</dbReference>
<dbReference type="SUPFAM" id="SSF57903">
    <property type="entry name" value="FYVE/PHD zinc finger"/>
    <property type="match status" value="1"/>
</dbReference>
<dbReference type="InterPro" id="IPR047506">
    <property type="entry name" value="UBR7-like_UBR-box"/>
</dbReference>
<dbReference type="PANTHER" id="PTHR13513">
    <property type="entry name" value="E3 UBIQUITIN-PROTEIN LIGASE UBR7"/>
    <property type="match status" value="1"/>
</dbReference>
<evidence type="ECO:0000256" key="5">
    <source>
        <dbReference type="SAM" id="MobiDB-lite"/>
    </source>
</evidence>
<feature type="compositionally biased region" description="Polar residues" evidence="5">
    <location>
        <begin position="569"/>
        <end position="578"/>
    </location>
</feature>
<gene>
    <name evidence="7" type="primary">UBR7</name>
    <name evidence="7" type="ORF">EVAR_19939_1</name>
</gene>
<feature type="compositionally biased region" description="Basic and acidic residues" evidence="5">
    <location>
        <begin position="609"/>
        <end position="625"/>
    </location>
</feature>